<keyword evidence="2" id="KW-0521">NADP</keyword>
<dbReference type="InterPro" id="IPR036291">
    <property type="entry name" value="NAD(P)-bd_dom_sf"/>
</dbReference>
<keyword evidence="5" id="KW-1185">Reference proteome</keyword>
<dbReference type="GO" id="GO:0005634">
    <property type="term" value="C:nucleus"/>
    <property type="evidence" value="ECO:0007669"/>
    <property type="project" value="TreeGrafter"/>
</dbReference>
<dbReference type="Proteomes" id="UP000649617">
    <property type="component" value="Unassembled WGS sequence"/>
</dbReference>
<reference evidence="4" key="1">
    <citation type="submission" date="2021-02" db="EMBL/GenBank/DDBJ databases">
        <authorList>
            <person name="Dougan E. K."/>
            <person name="Rhodes N."/>
            <person name="Thang M."/>
            <person name="Chan C."/>
        </authorList>
    </citation>
    <scope>NUCLEOTIDE SEQUENCE</scope>
</reference>
<protein>
    <submittedName>
        <fullName evidence="4">NMRAL1 protein</fullName>
    </submittedName>
</protein>
<evidence type="ECO:0000313" key="4">
    <source>
        <dbReference type="EMBL" id="CAE7194479.1"/>
    </source>
</evidence>
<dbReference type="Gene3D" id="3.40.50.720">
    <property type="entry name" value="NAD(P)-binding Rossmann-like Domain"/>
    <property type="match status" value="1"/>
</dbReference>
<name>A0A812J1D9_SYMPI</name>
<dbReference type="InterPro" id="IPR008030">
    <property type="entry name" value="NmrA-like"/>
</dbReference>
<dbReference type="AlphaFoldDB" id="A0A812J1D9"/>
<dbReference type="Gene3D" id="3.90.25.10">
    <property type="entry name" value="UDP-galactose 4-epimerase, domain 1"/>
    <property type="match status" value="1"/>
</dbReference>
<evidence type="ECO:0000313" key="5">
    <source>
        <dbReference type="Proteomes" id="UP000649617"/>
    </source>
</evidence>
<evidence type="ECO:0000256" key="2">
    <source>
        <dbReference type="ARBA" id="ARBA00022857"/>
    </source>
</evidence>
<organism evidence="4 5">
    <name type="scientific">Symbiodinium pilosum</name>
    <name type="common">Dinoflagellate</name>
    <dbReference type="NCBI Taxonomy" id="2952"/>
    <lineage>
        <taxon>Eukaryota</taxon>
        <taxon>Sar</taxon>
        <taxon>Alveolata</taxon>
        <taxon>Dinophyceae</taxon>
        <taxon>Suessiales</taxon>
        <taxon>Symbiodiniaceae</taxon>
        <taxon>Symbiodinium</taxon>
    </lineage>
</organism>
<dbReference type="SUPFAM" id="SSF51735">
    <property type="entry name" value="NAD(P)-binding Rossmann-fold domains"/>
    <property type="match status" value="1"/>
</dbReference>
<gene>
    <name evidence="4" type="primary">NMRAL1</name>
    <name evidence="4" type="ORF">SPIL2461_LOCUS1605</name>
</gene>
<accession>A0A812J1D9</accession>
<dbReference type="InterPro" id="IPR051164">
    <property type="entry name" value="NmrA-like_oxidored"/>
</dbReference>
<dbReference type="Pfam" id="PF05368">
    <property type="entry name" value="NmrA"/>
    <property type="match status" value="1"/>
</dbReference>
<comment type="caution">
    <text evidence="4">The sequence shown here is derived from an EMBL/GenBank/DDBJ whole genome shotgun (WGS) entry which is preliminary data.</text>
</comment>
<proteinExistence type="inferred from homology"/>
<dbReference type="EMBL" id="CAJNIZ010001572">
    <property type="protein sequence ID" value="CAE7194479.1"/>
    <property type="molecule type" value="Genomic_DNA"/>
</dbReference>
<evidence type="ECO:0000256" key="1">
    <source>
        <dbReference type="ARBA" id="ARBA00006328"/>
    </source>
</evidence>
<evidence type="ECO:0000259" key="3">
    <source>
        <dbReference type="Pfam" id="PF05368"/>
    </source>
</evidence>
<dbReference type="OrthoDB" id="9997102at2759"/>
<dbReference type="PANTHER" id="PTHR42748">
    <property type="entry name" value="NITROGEN METABOLITE REPRESSION PROTEIN NMRA FAMILY MEMBER"/>
    <property type="match status" value="1"/>
</dbReference>
<comment type="similarity">
    <text evidence="1">Belongs to the NmrA-type oxidoreductase family.</text>
</comment>
<feature type="domain" description="NmrA-like" evidence="3">
    <location>
        <begin position="1"/>
        <end position="305"/>
    </location>
</feature>
<dbReference type="PANTHER" id="PTHR42748:SF7">
    <property type="entry name" value="NMRA LIKE REDOX SENSOR 1-RELATED"/>
    <property type="match status" value="1"/>
</dbReference>
<sequence length="314" mass="34206">MSKRILIFGATGKQGGAVARELLSAFGGSATLYAVTRNSTSPAAQKLEQQGVNLVIGDMEDARPESTLKAAIADAKPTHVFLMSNEKVGTFSKGSFCTQELAAANRMLDFLEACGTVQYIAMSSVAGCHQGARYSMPNFKVKEDIEAALKSRGMKWTVLRLVTLMDNFVDKELGGLTRTSVTGLANNSAMEMWYVSCRDLGVAVATCFAKSSDTSCEYHGKTINLASQKLSGAEICSAYAKVIGAEAKVKYTPVMGPCLMSMGFIMPDFVAMHRYWEKVGYPIEAPDQEDFKELVPEPWTIEDYFRSLGDRIPM</sequence>